<feature type="compositionally biased region" description="Basic and acidic residues" evidence="1">
    <location>
        <begin position="216"/>
        <end position="229"/>
    </location>
</feature>
<feature type="region of interest" description="Disordered" evidence="1">
    <location>
        <begin position="192"/>
        <end position="229"/>
    </location>
</feature>
<dbReference type="VEuPathDB" id="FungiDB:PV06_10162"/>
<feature type="compositionally biased region" description="Polar residues" evidence="1">
    <location>
        <begin position="77"/>
        <end position="90"/>
    </location>
</feature>
<dbReference type="GeneID" id="27362236"/>
<gene>
    <name evidence="2" type="ORF">PV06_10162</name>
</gene>
<dbReference type="Proteomes" id="UP000053342">
    <property type="component" value="Unassembled WGS sequence"/>
</dbReference>
<proteinExistence type="predicted"/>
<feature type="compositionally biased region" description="Polar residues" evidence="1">
    <location>
        <begin position="36"/>
        <end position="53"/>
    </location>
</feature>
<dbReference type="EMBL" id="KN847343">
    <property type="protein sequence ID" value="KIW37509.1"/>
    <property type="molecule type" value="Genomic_DNA"/>
</dbReference>
<evidence type="ECO:0000313" key="2">
    <source>
        <dbReference type="EMBL" id="KIW37509.1"/>
    </source>
</evidence>
<keyword evidence="3" id="KW-1185">Reference proteome</keyword>
<evidence type="ECO:0000313" key="3">
    <source>
        <dbReference type="Proteomes" id="UP000053342"/>
    </source>
</evidence>
<protein>
    <submittedName>
        <fullName evidence="2">Uncharacterized protein</fullName>
    </submittedName>
</protein>
<reference evidence="2 3" key="1">
    <citation type="submission" date="2015-01" db="EMBL/GenBank/DDBJ databases">
        <title>The Genome Sequence of Exophiala oligosperma CBS72588.</title>
        <authorList>
            <consortium name="The Broad Institute Genomics Platform"/>
            <person name="Cuomo C."/>
            <person name="de Hoog S."/>
            <person name="Gorbushina A."/>
            <person name="Stielow B."/>
            <person name="Teixiera M."/>
            <person name="Abouelleil A."/>
            <person name="Chapman S.B."/>
            <person name="Priest M."/>
            <person name="Young S.K."/>
            <person name="Wortman J."/>
            <person name="Nusbaum C."/>
            <person name="Birren B."/>
        </authorList>
    </citation>
    <scope>NUCLEOTIDE SEQUENCE [LARGE SCALE GENOMIC DNA]</scope>
    <source>
        <strain evidence="2 3">CBS 72588</strain>
    </source>
</reference>
<evidence type="ECO:0000256" key="1">
    <source>
        <dbReference type="SAM" id="MobiDB-lite"/>
    </source>
</evidence>
<dbReference type="HOGENOM" id="CLU_033551_0_0_1"/>
<sequence length="388" mass="42964">MDGNDRRRTQYGPPYQTPTQPLPLPGQPMGPPSSDRYAQTATPTRSDTGSSALTPRPYVPSYQGYGFPEQQYGAPQMQGSSPMQGVQMQYSPAYVQEASRQASVTPSPSQQQQQQQQYGQFAQGTMLRPVGGQSMYDNIPYSQRQALEVMASQFAVPQYMPQGDQAALAGVGPSSSQYLTTQAEQSIYGTVPTTRAPVPSTYPGGQVEFPQVPQRQRSESDAPRDSKHEVLQESLREYRQGVRSIFDLIIAGRVIEASEKILAATRWLVNSVDALGLHHDDEASHSDRIELWTELNLCWEALGQKQKELTEEAVRTTRLSENMLSSEKMTNLVDELIDLCDQIEQYGLVDFEMGIWEEQITHIFTVCLDLLPGGGTTGQSDRQQAGSS</sequence>
<accession>A0A0D2DNZ9</accession>
<dbReference type="RefSeq" id="XP_016257725.1">
    <property type="nucleotide sequence ID" value="XM_016411684.1"/>
</dbReference>
<feature type="compositionally biased region" description="Pro residues" evidence="1">
    <location>
        <begin position="20"/>
        <end position="31"/>
    </location>
</feature>
<dbReference type="AlphaFoldDB" id="A0A0D2DNZ9"/>
<dbReference type="OrthoDB" id="5552418at2759"/>
<feature type="compositionally biased region" description="Low complexity" evidence="1">
    <location>
        <begin position="10"/>
        <end position="19"/>
    </location>
</feature>
<feature type="region of interest" description="Disordered" evidence="1">
    <location>
        <begin position="1"/>
        <end position="120"/>
    </location>
</feature>
<organism evidence="2 3">
    <name type="scientific">Exophiala oligosperma</name>
    <dbReference type="NCBI Taxonomy" id="215243"/>
    <lineage>
        <taxon>Eukaryota</taxon>
        <taxon>Fungi</taxon>
        <taxon>Dikarya</taxon>
        <taxon>Ascomycota</taxon>
        <taxon>Pezizomycotina</taxon>
        <taxon>Eurotiomycetes</taxon>
        <taxon>Chaetothyriomycetidae</taxon>
        <taxon>Chaetothyriales</taxon>
        <taxon>Herpotrichiellaceae</taxon>
        <taxon>Exophiala</taxon>
    </lineage>
</organism>
<feature type="compositionally biased region" description="Polar residues" evidence="1">
    <location>
        <begin position="98"/>
        <end position="109"/>
    </location>
</feature>
<name>A0A0D2DNZ9_9EURO</name>